<feature type="transmembrane region" description="Helical" evidence="7">
    <location>
        <begin position="409"/>
        <end position="426"/>
    </location>
</feature>
<dbReference type="Pfam" id="PF07690">
    <property type="entry name" value="MFS_1"/>
    <property type="match status" value="1"/>
</dbReference>
<evidence type="ECO:0000256" key="7">
    <source>
        <dbReference type="SAM" id="Phobius"/>
    </source>
</evidence>
<evidence type="ECO:0000256" key="5">
    <source>
        <dbReference type="ARBA" id="ARBA00023136"/>
    </source>
</evidence>
<feature type="transmembrane region" description="Helical" evidence="7">
    <location>
        <begin position="91"/>
        <end position="114"/>
    </location>
</feature>
<feature type="transmembrane region" description="Helical" evidence="7">
    <location>
        <begin position="183"/>
        <end position="202"/>
    </location>
</feature>
<sequence>MTEKDENHRYLEDVDDLKEVAPSNTREVNLGQMLEVDATPKEERRVLWKLDLLLIPLMGICYMMQYMDKLAMSQASMLNLRQDLNLQGSQFSWASAIFYFGFLVWSWPSSYLIVRLPLGKYVSVSVFIWGGFLMCHAAAKNFGGLMATRFFLGVGEAAIAPGFALVTGMFYKREEQPSRQAGWYLGNCVANIIGGVVAYGIGTIDSSTVTNWQLLFLILGAITSGIGIVLFIILPDSPATAIFLTKRERGIAVQRTLTNKTGVLDTGSFKWDQAWKALINPQTWLLILYNFCVNLCNGGITTFSAIIINGFGFSELRSLLLQMPMGGAQVVFLLLAVAVSSYIPHTRILMMMINCAASMVGMILIWKLPDSNLAGRMVGVSIGAVFGTNVPLSLSLISSNVAGFTKRSVVSALIFVAYCVGNITGIKAAMCGLILGIFFLILLIAYYVFENRRRDRAYGLPSEVAESEELADELSNRTDTEMPSFRYVC</sequence>
<reference evidence="10" key="1">
    <citation type="submission" date="2017-02" db="EMBL/GenBank/DDBJ databases">
        <authorList>
            <person name="Tafer H."/>
            <person name="Lopandic K."/>
        </authorList>
    </citation>
    <scope>NUCLEOTIDE SEQUENCE [LARGE SCALE GENOMIC DNA]</scope>
    <source>
        <strain evidence="10">CBS 366.77</strain>
    </source>
</reference>
<dbReference type="InterPro" id="IPR020846">
    <property type="entry name" value="MFS_dom"/>
</dbReference>
<evidence type="ECO:0000259" key="8">
    <source>
        <dbReference type="PROSITE" id="PS50850"/>
    </source>
</evidence>
<comment type="similarity">
    <text evidence="6">Belongs to the major facilitator superfamily. Allantoate permease family.</text>
</comment>
<name>A0A3A2ZLE0_9EURO</name>
<accession>A0A3A2ZLE0</accession>
<comment type="caution">
    <text evidence="9">The sequence shown here is derived from an EMBL/GenBank/DDBJ whole genome shotgun (WGS) entry which is preliminary data.</text>
</comment>
<keyword evidence="5 7" id="KW-0472">Membrane</keyword>
<dbReference type="FunFam" id="1.20.1250.20:FF:000064">
    <property type="entry name" value="MFS allantoate transporter"/>
    <property type="match status" value="1"/>
</dbReference>
<feature type="transmembrane region" description="Helical" evidence="7">
    <location>
        <begin position="320"/>
        <end position="341"/>
    </location>
</feature>
<evidence type="ECO:0000256" key="1">
    <source>
        <dbReference type="ARBA" id="ARBA00004141"/>
    </source>
</evidence>
<feature type="transmembrane region" description="Helical" evidence="7">
    <location>
        <begin position="50"/>
        <end position="67"/>
    </location>
</feature>
<dbReference type="AlphaFoldDB" id="A0A3A2ZLE0"/>
<evidence type="ECO:0000313" key="10">
    <source>
        <dbReference type="Proteomes" id="UP000266188"/>
    </source>
</evidence>
<evidence type="ECO:0000256" key="3">
    <source>
        <dbReference type="ARBA" id="ARBA00022692"/>
    </source>
</evidence>
<feature type="transmembrane region" description="Helical" evidence="7">
    <location>
        <begin position="151"/>
        <end position="171"/>
    </location>
</feature>
<evidence type="ECO:0000256" key="6">
    <source>
        <dbReference type="ARBA" id="ARBA00037968"/>
    </source>
</evidence>
<dbReference type="InterPro" id="IPR036259">
    <property type="entry name" value="MFS_trans_sf"/>
</dbReference>
<feature type="transmembrane region" description="Helical" evidence="7">
    <location>
        <begin position="348"/>
        <end position="366"/>
    </location>
</feature>
<dbReference type="OrthoDB" id="6730379at2759"/>
<dbReference type="PANTHER" id="PTHR43791">
    <property type="entry name" value="PERMEASE-RELATED"/>
    <property type="match status" value="1"/>
</dbReference>
<keyword evidence="3 7" id="KW-0812">Transmembrane</keyword>
<dbReference type="Proteomes" id="UP000266188">
    <property type="component" value="Unassembled WGS sequence"/>
</dbReference>
<dbReference type="PANTHER" id="PTHR43791:SF103">
    <property type="entry name" value="MAJOR FACILITATOR SUPERFAMILY (MFS) PROFILE DOMAIN-CONTAINING PROTEIN-RELATED"/>
    <property type="match status" value="1"/>
</dbReference>
<protein>
    <submittedName>
        <fullName evidence="9">Allantoate</fullName>
    </submittedName>
</protein>
<keyword evidence="10" id="KW-1185">Reference proteome</keyword>
<feature type="transmembrane region" description="Helical" evidence="7">
    <location>
        <begin position="214"/>
        <end position="234"/>
    </location>
</feature>
<keyword evidence="2" id="KW-0813">Transport</keyword>
<dbReference type="EMBL" id="MVGC01000099">
    <property type="protein sequence ID" value="RJE23962.1"/>
    <property type="molecule type" value="Genomic_DNA"/>
</dbReference>
<dbReference type="Gene3D" id="1.20.1250.20">
    <property type="entry name" value="MFS general substrate transporter like domains"/>
    <property type="match status" value="2"/>
</dbReference>
<organism evidence="9 10">
    <name type="scientific">Aspergillus sclerotialis</name>
    <dbReference type="NCBI Taxonomy" id="2070753"/>
    <lineage>
        <taxon>Eukaryota</taxon>
        <taxon>Fungi</taxon>
        <taxon>Dikarya</taxon>
        <taxon>Ascomycota</taxon>
        <taxon>Pezizomycotina</taxon>
        <taxon>Eurotiomycetes</taxon>
        <taxon>Eurotiomycetidae</taxon>
        <taxon>Eurotiales</taxon>
        <taxon>Aspergillaceae</taxon>
        <taxon>Aspergillus</taxon>
        <taxon>Aspergillus subgen. Polypaecilum</taxon>
    </lineage>
</organism>
<feature type="transmembrane region" description="Helical" evidence="7">
    <location>
        <begin position="121"/>
        <end position="139"/>
    </location>
</feature>
<dbReference type="SUPFAM" id="SSF103473">
    <property type="entry name" value="MFS general substrate transporter"/>
    <property type="match status" value="1"/>
</dbReference>
<dbReference type="GO" id="GO:0022857">
    <property type="term" value="F:transmembrane transporter activity"/>
    <property type="evidence" value="ECO:0007669"/>
    <property type="project" value="InterPro"/>
</dbReference>
<dbReference type="GO" id="GO:0016020">
    <property type="term" value="C:membrane"/>
    <property type="evidence" value="ECO:0007669"/>
    <property type="project" value="UniProtKB-SubCell"/>
</dbReference>
<evidence type="ECO:0000313" key="9">
    <source>
        <dbReference type="EMBL" id="RJE23962.1"/>
    </source>
</evidence>
<gene>
    <name evidence="9" type="ORF">PHISCL_03721</name>
</gene>
<evidence type="ECO:0000256" key="4">
    <source>
        <dbReference type="ARBA" id="ARBA00022989"/>
    </source>
</evidence>
<keyword evidence="4 7" id="KW-1133">Transmembrane helix</keyword>
<feature type="domain" description="Major facilitator superfamily (MFS) profile" evidence="8">
    <location>
        <begin position="54"/>
        <end position="489"/>
    </location>
</feature>
<feature type="transmembrane region" description="Helical" evidence="7">
    <location>
        <begin position="378"/>
        <end position="397"/>
    </location>
</feature>
<proteinExistence type="inferred from homology"/>
<dbReference type="InterPro" id="IPR011701">
    <property type="entry name" value="MFS"/>
</dbReference>
<dbReference type="PROSITE" id="PS50850">
    <property type="entry name" value="MFS"/>
    <property type="match status" value="1"/>
</dbReference>
<feature type="transmembrane region" description="Helical" evidence="7">
    <location>
        <begin position="284"/>
        <end position="308"/>
    </location>
</feature>
<feature type="transmembrane region" description="Helical" evidence="7">
    <location>
        <begin position="432"/>
        <end position="449"/>
    </location>
</feature>
<comment type="subcellular location">
    <subcellularLocation>
        <location evidence="1">Membrane</location>
        <topology evidence="1">Multi-pass membrane protein</topology>
    </subcellularLocation>
</comment>
<evidence type="ECO:0000256" key="2">
    <source>
        <dbReference type="ARBA" id="ARBA00022448"/>
    </source>
</evidence>